<protein>
    <submittedName>
        <fullName evidence="2">Uncharacterized protein</fullName>
    </submittedName>
</protein>
<dbReference type="OrthoDB" id="10438272at2759"/>
<proteinExistence type="predicted"/>
<dbReference type="AlphaFoldDB" id="A0A2V3IEX7"/>
<gene>
    <name evidence="2" type="ORF">BWQ96_09705</name>
</gene>
<feature type="compositionally biased region" description="Polar residues" evidence="1">
    <location>
        <begin position="323"/>
        <end position="332"/>
    </location>
</feature>
<feature type="region of interest" description="Disordered" evidence="1">
    <location>
        <begin position="259"/>
        <end position="286"/>
    </location>
</feature>
<evidence type="ECO:0000313" key="3">
    <source>
        <dbReference type="Proteomes" id="UP000247409"/>
    </source>
</evidence>
<feature type="region of interest" description="Disordered" evidence="1">
    <location>
        <begin position="301"/>
        <end position="468"/>
    </location>
</feature>
<feature type="compositionally biased region" description="Basic and acidic residues" evidence="1">
    <location>
        <begin position="403"/>
        <end position="421"/>
    </location>
</feature>
<comment type="caution">
    <text evidence="2">The sequence shown here is derived from an EMBL/GenBank/DDBJ whole genome shotgun (WGS) entry which is preliminary data.</text>
</comment>
<accession>A0A2V3IEX7</accession>
<evidence type="ECO:0000313" key="2">
    <source>
        <dbReference type="EMBL" id="PXF40601.1"/>
    </source>
</evidence>
<name>A0A2V3IEX7_9FLOR</name>
<evidence type="ECO:0000256" key="1">
    <source>
        <dbReference type="SAM" id="MobiDB-lite"/>
    </source>
</evidence>
<keyword evidence="3" id="KW-1185">Reference proteome</keyword>
<sequence>MANPIVTDLPFSERIELREKVLAWISRDVGIQEFLIPDELTTEWSEAEKSLWTTTVIDRFIRAKTNPFGKAARSRVLARENAGWVRRGCVAMQQDLADHRLLTRTAVLLEALWNEVSASLSDLQWAECSIMFDSALISLRVAYVWLYDKIENEDADLESRKQTFTTVVDSFFGGIAPTDDRTDKHSSNFRDLQRVWRTEFDKYTTSDDFGAKLERLQETHNLIKVAAAVGRFMSAINVDPSWMWEMKQLDDDVKAGYVKRKRKQRKGPELPPEPPEPDSSESFEPHAADSDFDIEIAEKVAASPDNDIDEDMSASSDDLMRGSMSQRRNNGTEVRRSMRVAQAKAHRFRPSREDFRGRHKRAAAKRAALRFSHSPSPSGSDEPLRVRAMKHNPKGSYEDDEEKPTGKTSADRRTPRYEPRTARRRGMGRTGISRSRVTKEKRTGPKGRRRTSRLLAKANDRERFEDEAADDYADDVAVDPDEMVQGLAAHGSNVTKVAPEAPISFPNRRSRLAAMLG</sequence>
<reference evidence="2 3" key="1">
    <citation type="journal article" date="2018" name="Mol. Biol. Evol.">
        <title>Analysis of the draft genome of the red seaweed Gracilariopsis chorda provides insights into genome size evolution in Rhodophyta.</title>
        <authorList>
            <person name="Lee J."/>
            <person name="Yang E.C."/>
            <person name="Graf L."/>
            <person name="Yang J.H."/>
            <person name="Qiu H."/>
            <person name="Zel Zion U."/>
            <person name="Chan C.X."/>
            <person name="Stephens T.G."/>
            <person name="Weber A.P.M."/>
            <person name="Boo G.H."/>
            <person name="Boo S.M."/>
            <person name="Kim K.M."/>
            <person name="Shin Y."/>
            <person name="Jung M."/>
            <person name="Lee S.J."/>
            <person name="Yim H.S."/>
            <person name="Lee J.H."/>
            <person name="Bhattacharya D."/>
            <person name="Yoon H.S."/>
        </authorList>
    </citation>
    <scope>NUCLEOTIDE SEQUENCE [LARGE SCALE GENOMIC DNA]</scope>
    <source>
        <strain evidence="2 3">SKKU-2015</strain>
        <tissue evidence="2">Whole body</tissue>
    </source>
</reference>
<feature type="compositionally biased region" description="Basic residues" evidence="1">
    <location>
        <begin position="357"/>
        <end position="368"/>
    </location>
</feature>
<dbReference type="Proteomes" id="UP000247409">
    <property type="component" value="Unassembled WGS sequence"/>
</dbReference>
<organism evidence="2 3">
    <name type="scientific">Gracilariopsis chorda</name>
    <dbReference type="NCBI Taxonomy" id="448386"/>
    <lineage>
        <taxon>Eukaryota</taxon>
        <taxon>Rhodophyta</taxon>
        <taxon>Florideophyceae</taxon>
        <taxon>Rhodymeniophycidae</taxon>
        <taxon>Gracilariales</taxon>
        <taxon>Gracilariaceae</taxon>
        <taxon>Gracilariopsis</taxon>
    </lineage>
</organism>
<dbReference type="EMBL" id="NBIV01000280">
    <property type="protein sequence ID" value="PXF40601.1"/>
    <property type="molecule type" value="Genomic_DNA"/>
</dbReference>